<dbReference type="InterPro" id="IPR008758">
    <property type="entry name" value="Peptidase_S28"/>
</dbReference>
<dbReference type="GO" id="GO:0005768">
    <property type="term" value="C:endosome"/>
    <property type="evidence" value="ECO:0007669"/>
    <property type="project" value="TreeGrafter"/>
</dbReference>
<keyword evidence="5" id="KW-0325">Glycoprotein</keyword>
<feature type="chain" id="PRO_5034675048" evidence="7">
    <location>
        <begin position="22"/>
        <end position="659"/>
    </location>
</feature>
<dbReference type="Gene3D" id="3.40.50.1820">
    <property type="entry name" value="alpha/beta hydrolase"/>
    <property type="match status" value="2"/>
</dbReference>
<dbReference type="PANTHER" id="PTHR11010">
    <property type="entry name" value="PROTEASE S28 PRO-X CARBOXYPEPTIDASE-RELATED"/>
    <property type="match status" value="1"/>
</dbReference>
<comment type="similarity">
    <text evidence="1">Belongs to the peptidase S28 family.</text>
</comment>
<sequence>MGRPVPWALGLLLSLLILAEAGRNFRLLKQQVLRAREVQAMKETVSRRRLLRPAPWRSPSEGSLRQPLDHFNRQQGQIFNQRFWINEEFWHRPAGPVFLYIGGESSLSQFSVLAGHHMEMAQKYGALAVALEHRFYGASINPDGLQDASLRFLSSQQALADLASFHLFVTQKYNLTRNNTWICFGGSYPGSLAAWFRLKFPHLVFAAVASSAPVRAQLDFTGYNQVVAASLSDPVVGGSAQCREAVAQAFSALDQRLHAGRLSELEKDFRSCGPLTEPDDRGELASNLADIFMGAVQYNNEGFQGGTVAKLCGIMTDTGLGSPYQKLIAINNGFLESMALPCMENSHQRALAELRSANLTLSGVGERQWYFQTCTEFGYCKLAMCVCVWGVGPSCCPPCDPPPQGAGAEYGENKWGLKSPLSPCPKTGRLEMRASGWGGRDAERPRGPAVSHSLERESPSPSSRLPSPPDRPISLSVSVGGAPQRATVLTSPPVPPAPDQTCEDATCPFSRLLTLSAQLDLCSQVFGIGPERVGEAVTFTNEYYGADHPKASRILFVNGMDVGGSWGGGGRQDRARGPGLASPPRALPELSALSSRPRPGDIDPWHALSVLKNQSRSELAILINGTSHCANMNPSRPTDPLPLVLAREVRAQQGRNRNR</sequence>
<keyword evidence="2" id="KW-0645">Protease</keyword>
<dbReference type="Proteomes" id="UP000694380">
    <property type="component" value="Unplaced"/>
</dbReference>
<dbReference type="GeneTree" id="ENSGT00940000160281"/>
<dbReference type="GO" id="GO:0008239">
    <property type="term" value="F:dipeptidyl-peptidase activity"/>
    <property type="evidence" value="ECO:0007669"/>
    <property type="project" value="TreeGrafter"/>
</dbReference>
<evidence type="ECO:0000256" key="7">
    <source>
        <dbReference type="SAM" id="SignalP"/>
    </source>
</evidence>
<keyword evidence="4" id="KW-0378">Hydrolase</keyword>
<protein>
    <submittedName>
        <fullName evidence="8">Serine protease 16</fullName>
    </submittedName>
</protein>
<dbReference type="InterPro" id="IPR042269">
    <property type="entry name" value="Ser_carbopepase_S28_SKS"/>
</dbReference>
<dbReference type="Pfam" id="PF05577">
    <property type="entry name" value="Peptidase_S28"/>
    <property type="match status" value="3"/>
</dbReference>
<keyword evidence="9" id="KW-1185">Reference proteome</keyword>
<keyword evidence="3 7" id="KW-0732">Signal</keyword>
<dbReference type="Gene3D" id="1.20.120.980">
    <property type="entry name" value="Serine carboxypeptidase S28, SKS domain"/>
    <property type="match status" value="1"/>
</dbReference>
<organism evidence="8 9">
    <name type="scientific">Chrysemys picta bellii</name>
    <name type="common">Western painted turtle</name>
    <name type="synonym">Emys bellii</name>
    <dbReference type="NCBI Taxonomy" id="8478"/>
    <lineage>
        <taxon>Eukaryota</taxon>
        <taxon>Metazoa</taxon>
        <taxon>Chordata</taxon>
        <taxon>Craniata</taxon>
        <taxon>Vertebrata</taxon>
        <taxon>Euteleostomi</taxon>
        <taxon>Archelosauria</taxon>
        <taxon>Testudinata</taxon>
        <taxon>Testudines</taxon>
        <taxon>Cryptodira</taxon>
        <taxon>Durocryptodira</taxon>
        <taxon>Testudinoidea</taxon>
        <taxon>Emydidae</taxon>
        <taxon>Chrysemys</taxon>
    </lineage>
</organism>
<feature type="region of interest" description="Disordered" evidence="6">
    <location>
        <begin position="567"/>
        <end position="598"/>
    </location>
</feature>
<dbReference type="GO" id="GO:0005764">
    <property type="term" value="C:lysosome"/>
    <property type="evidence" value="ECO:0007669"/>
    <property type="project" value="TreeGrafter"/>
</dbReference>
<proteinExistence type="inferred from homology"/>
<dbReference type="GO" id="GO:0070008">
    <property type="term" value="F:serine-type exopeptidase activity"/>
    <property type="evidence" value="ECO:0007669"/>
    <property type="project" value="InterPro"/>
</dbReference>
<dbReference type="Ensembl" id="ENSCPBT00000014340.1">
    <property type="protein sequence ID" value="ENSCPBP00000012012.1"/>
    <property type="gene ID" value="ENSCPBG00000009093.1"/>
</dbReference>
<evidence type="ECO:0000256" key="1">
    <source>
        <dbReference type="ARBA" id="ARBA00011079"/>
    </source>
</evidence>
<dbReference type="PANTHER" id="PTHR11010:SF11">
    <property type="entry name" value="THYMUS-SPECIFIC SERINE PROTEASE"/>
    <property type="match status" value="1"/>
</dbReference>
<evidence type="ECO:0000256" key="2">
    <source>
        <dbReference type="ARBA" id="ARBA00022670"/>
    </source>
</evidence>
<evidence type="ECO:0000313" key="8">
    <source>
        <dbReference type="Ensembl" id="ENSCPBP00000012012.1"/>
    </source>
</evidence>
<name>A0A8C3FNX0_CHRPI</name>
<evidence type="ECO:0000256" key="5">
    <source>
        <dbReference type="ARBA" id="ARBA00023180"/>
    </source>
</evidence>
<evidence type="ECO:0000313" key="9">
    <source>
        <dbReference type="Proteomes" id="UP000694380"/>
    </source>
</evidence>
<gene>
    <name evidence="8" type="primary">PRSS16</name>
</gene>
<dbReference type="InterPro" id="IPR029058">
    <property type="entry name" value="AB_hydrolase_fold"/>
</dbReference>
<accession>A0A8C3FNX0</accession>
<dbReference type="AlphaFoldDB" id="A0A8C3FNX0"/>
<evidence type="ECO:0000256" key="3">
    <source>
        <dbReference type="ARBA" id="ARBA00022729"/>
    </source>
</evidence>
<reference evidence="8" key="1">
    <citation type="submission" date="2025-08" db="UniProtKB">
        <authorList>
            <consortium name="Ensembl"/>
        </authorList>
    </citation>
    <scope>IDENTIFICATION</scope>
</reference>
<feature type="signal peptide" evidence="7">
    <location>
        <begin position="1"/>
        <end position="21"/>
    </location>
</feature>
<dbReference type="GO" id="GO:0006508">
    <property type="term" value="P:proteolysis"/>
    <property type="evidence" value="ECO:0007669"/>
    <property type="project" value="UniProtKB-KW"/>
</dbReference>
<evidence type="ECO:0000256" key="6">
    <source>
        <dbReference type="SAM" id="MobiDB-lite"/>
    </source>
</evidence>
<dbReference type="SUPFAM" id="SSF53474">
    <property type="entry name" value="alpha/beta-Hydrolases"/>
    <property type="match status" value="1"/>
</dbReference>
<reference evidence="8" key="2">
    <citation type="submission" date="2025-09" db="UniProtKB">
        <authorList>
            <consortium name="Ensembl"/>
        </authorList>
    </citation>
    <scope>IDENTIFICATION</scope>
</reference>
<evidence type="ECO:0000256" key="4">
    <source>
        <dbReference type="ARBA" id="ARBA00022801"/>
    </source>
</evidence>
<feature type="region of interest" description="Disordered" evidence="6">
    <location>
        <begin position="418"/>
        <end position="485"/>
    </location>
</feature>